<dbReference type="PANTHER" id="PTHR42024">
    <property type="entry name" value="AMINO ACID PERMEASE_ SLC12A DOMAIN-CONTAINING PROTEIN"/>
    <property type="match status" value="1"/>
</dbReference>
<feature type="transmembrane region" description="Helical" evidence="2">
    <location>
        <begin position="349"/>
        <end position="370"/>
    </location>
</feature>
<keyword evidence="4" id="KW-1185">Reference proteome</keyword>
<proteinExistence type="predicted"/>
<keyword evidence="2" id="KW-0812">Transmembrane</keyword>
<dbReference type="PANTHER" id="PTHR42024:SF1">
    <property type="entry name" value="AMINO ACID PERMEASE_ SLC12A DOMAIN-CONTAINING PROTEIN"/>
    <property type="match status" value="1"/>
</dbReference>
<dbReference type="VEuPathDB" id="FungiDB:HMPREF1541_07193"/>
<feature type="transmembrane region" description="Helical" evidence="2">
    <location>
        <begin position="228"/>
        <end position="251"/>
    </location>
</feature>
<dbReference type="STRING" id="1220924.W2RM30"/>
<feature type="transmembrane region" description="Helical" evidence="2">
    <location>
        <begin position="320"/>
        <end position="343"/>
    </location>
</feature>
<feature type="transmembrane region" description="Helical" evidence="2">
    <location>
        <begin position="128"/>
        <end position="150"/>
    </location>
</feature>
<dbReference type="GeneID" id="19974532"/>
<keyword evidence="2" id="KW-0472">Membrane</keyword>
<evidence type="ECO:0000313" key="4">
    <source>
        <dbReference type="Proteomes" id="UP000030752"/>
    </source>
</evidence>
<feature type="region of interest" description="Disordered" evidence="1">
    <location>
        <begin position="1"/>
        <end position="72"/>
    </location>
</feature>
<feature type="region of interest" description="Disordered" evidence="1">
    <location>
        <begin position="386"/>
        <end position="450"/>
    </location>
</feature>
<dbReference type="HOGENOM" id="CLU_038384_4_0_1"/>
<dbReference type="eggNOG" id="ENOG502S6PD">
    <property type="taxonomic scope" value="Eukaryota"/>
</dbReference>
<dbReference type="InParanoid" id="W2RM30"/>
<dbReference type="AlphaFoldDB" id="W2RM30"/>
<evidence type="ECO:0000256" key="2">
    <source>
        <dbReference type="SAM" id="Phobius"/>
    </source>
</evidence>
<name>W2RM30_CYPE1</name>
<accession>W2RM30</accession>
<feature type="transmembrane region" description="Helical" evidence="2">
    <location>
        <begin position="156"/>
        <end position="179"/>
    </location>
</feature>
<reference evidence="3 4" key="1">
    <citation type="submission" date="2013-03" db="EMBL/GenBank/DDBJ databases">
        <title>The Genome Sequence of Phialophora europaea CBS 101466.</title>
        <authorList>
            <consortium name="The Broad Institute Genomics Platform"/>
            <person name="Cuomo C."/>
            <person name="de Hoog S."/>
            <person name="Gorbushina A."/>
            <person name="Walker B."/>
            <person name="Young S.K."/>
            <person name="Zeng Q."/>
            <person name="Gargeya S."/>
            <person name="Fitzgerald M."/>
            <person name="Haas B."/>
            <person name="Abouelleil A."/>
            <person name="Allen A.W."/>
            <person name="Alvarado L."/>
            <person name="Arachchi H.M."/>
            <person name="Berlin A.M."/>
            <person name="Chapman S.B."/>
            <person name="Gainer-Dewar J."/>
            <person name="Goldberg J."/>
            <person name="Griggs A."/>
            <person name="Gujja S."/>
            <person name="Hansen M."/>
            <person name="Howarth C."/>
            <person name="Imamovic A."/>
            <person name="Ireland A."/>
            <person name="Larimer J."/>
            <person name="McCowan C."/>
            <person name="Murphy C."/>
            <person name="Pearson M."/>
            <person name="Poon T.W."/>
            <person name="Priest M."/>
            <person name="Roberts A."/>
            <person name="Saif S."/>
            <person name="Shea T."/>
            <person name="Sisk P."/>
            <person name="Sykes S."/>
            <person name="Wortman J."/>
            <person name="Nusbaum C."/>
            <person name="Birren B."/>
        </authorList>
    </citation>
    <scope>NUCLEOTIDE SEQUENCE [LARGE SCALE GENOMIC DNA]</scope>
    <source>
        <strain evidence="3 4">CBS 101466</strain>
    </source>
</reference>
<evidence type="ECO:0000313" key="3">
    <source>
        <dbReference type="EMBL" id="ETN37571.1"/>
    </source>
</evidence>
<organism evidence="3 4">
    <name type="scientific">Cyphellophora europaea (strain CBS 101466)</name>
    <name type="common">Phialophora europaea</name>
    <dbReference type="NCBI Taxonomy" id="1220924"/>
    <lineage>
        <taxon>Eukaryota</taxon>
        <taxon>Fungi</taxon>
        <taxon>Dikarya</taxon>
        <taxon>Ascomycota</taxon>
        <taxon>Pezizomycotina</taxon>
        <taxon>Eurotiomycetes</taxon>
        <taxon>Chaetothyriomycetidae</taxon>
        <taxon>Chaetothyriales</taxon>
        <taxon>Cyphellophoraceae</taxon>
        <taxon>Cyphellophora</taxon>
    </lineage>
</organism>
<dbReference type="OrthoDB" id="4838853at2759"/>
<feature type="transmembrane region" description="Helical" evidence="2">
    <location>
        <begin position="200"/>
        <end position="222"/>
    </location>
</feature>
<dbReference type="RefSeq" id="XP_008719740.1">
    <property type="nucleotide sequence ID" value="XM_008721518.1"/>
</dbReference>
<dbReference type="EMBL" id="KB822723">
    <property type="protein sequence ID" value="ETN37571.1"/>
    <property type="molecule type" value="Genomic_DNA"/>
</dbReference>
<sequence>MPEVVRGSRASVDLPRQSSSQLRVRFGPESPPLQESSSQQPLSPTESPGPAHLGIGRKSTEGIRPIQRRQSERLEDRPDANVYYDSRAATKREFKRRASTLQEYYKQNPTLLPQLPFTWRHGWRRWKLFMLIFLIFVDACVIPIVLYYALKFAGDVEGWIIFAVVATIWGGPTYVEFGVRSWRLIKKEDFFRPLGTRNRWAFDYLNWLSSLAIAVITAFLIIGSAPHIVWLRILSLPGPGLLLVLGVGILFPTIYHVRKKPAPFRISSTGKGEVVRPGVFYICEDVIAVNANAGRPYREAIHARFEASPMFQQMMRTLSWAWSIPPIIIGIVLIVIICIHEVSKEVAYGLGWGLPFFWALIWGLASVPYVRWAMAKETEAWENDQILDPERKLAEIDSAPPSEREPEQTNGTTNIAPERSIEQSHEPAPIATGTTSAPETDNKDTPTRGS</sequence>
<protein>
    <submittedName>
        <fullName evidence="3">Uncharacterized protein</fullName>
    </submittedName>
</protein>
<feature type="compositionally biased region" description="Low complexity" evidence="1">
    <location>
        <begin position="32"/>
        <end position="48"/>
    </location>
</feature>
<dbReference type="Proteomes" id="UP000030752">
    <property type="component" value="Unassembled WGS sequence"/>
</dbReference>
<feature type="compositionally biased region" description="Basic and acidic residues" evidence="1">
    <location>
        <begin position="440"/>
        <end position="450"/>
    </location>
</feature>
<gene>
    <name evidence="3" type="ORF">HMPREF1541_07193</name>
</gene>
<keyword evidence="2" id="KW-1133">Transmembrane helix</keyword>
<evidence type="ECO:0000256" key="1">
    <source>
        <dbReference type="SAM" id="MobiDB-lite"/>
    </source>
</evidence>